<dbReference type="FunFam" id="3.30.860.10:FF:000001">
    <property type="entry name" value="30S ribosomal protein S19"/>
    <property type="match status" value="1"/>
</dbReference>
<dbReference type="Pfam" id="PF00203">
    <property type="entry name" value="Ribosomal_S19"/>
    <property type="match status" value="1"/>
</dbReference>
<proteinExistence type="inferred from homology"/>
<dbReference type="NCBIfam" id="TIGR01050">
    <property type="entry name" value="rpsS_bact"/>
    <property type="match status" value="1"/>
</dbReference>
<dbReference type="GO" id="GO:0005737">
    <property type="term" value="C:cytoplasm"/>
    <property type="evidence" value="ECO:0007669"/>
    <property type="project" value="UniProtKB-ARBA"/>
</dbReference>
<evidence type="ECO:0000313" key="9">
    <source>
        <dbReference type="EMBL" id="KKR42125.1"/>
    </source>
</evidence>
<comment type="function">
    <text evidence="7">Protein S19 forms a complex with S13 that binds strongly to the 16S ribosomal RNA.</text>
</comment>
<protein>
    <recommendedName>
        <fullName evidence="6 7">Small ribosomal subunit protein uS19</fullName>
    </recommendedName>
</protein>
<comment type="similarity">
    <text evidence="1 7 8">Belongs to the universal ribosomal protein uS19 family.</text>
</comment>
<evidence type="ECO:0000256" key="4">
    <source>
        <dbReference type="ARBA" id="ARBA00022980"/>
    </source>
</evidence>
<dbReference type="PATRIC" id="fig|1618431.3.peg.676"/>
<dbReference type="HAMAP" id="MF_00531">
    <property type="entry name" value="Ribosomal_uS19"/>
    <property type="match status" value="1"/>
</dbReference>
<evidence type="ECO:0000256" key="1">
    <source>
        <dbReference type="ARBA" id="ARBA00007345"/>
    </source>
</evidence>
<dbReference type="PIRSF" id="PIRSF002144">
    <property type="entry name" value="Ribosomal_S19"/>
    <property type="match status" value="1"/>
</dbReference>
<keyword evidence="4 7" id="KW-0689">Ribosomal protein</keyword>
<evidence type="ECO:0000256" key="2">
    <source>
        <dbReference type="ARBA" id="ARBA00022730"/>
    </source>
</evidence>
<dbReference type="Proteomes" id="UP000034881">
    <property type="component" value="Unassembled WGS sequence"/>
</dbReference>
<dbReference type="SUPFAM" id="SSF54570">
    <property type="entry name" value="Ribosomal protein S19"/>
    <property type="match status" value="1"/>
</dbReference>
<dbReference type="InterPro" id="IPR002222">
    <property type="entry name" value="Ribosomal_uS19"/>
</dbReference>
<accession>A0A0G0T4W7</accession>
<name>A0A0G0T4W7_9BACT</name>
<keyword evidence="5 7" id="KW-0687">Ribonucleoprotein</keyword>
<comment type="caution">
    <text evidence="9">The sequence shown here is derived from an EMBL/GenBank/DDBJ whole genome shotgun (WGS) entry which is preliminary data.</text>
</comment>
<evidence type="ECO:0000256" key="7">
    <source>
        <dbReference type="HAMAP-Rule" id="MF_00531"/>
    </source>
</evidence>
<organism evidence="9 10">
    <name type="scientific">Candidatus Daviesbacteria bacterium GW2011_GWC2_40_12</name>
    <dbReference type="NCBI Taxonomy" id="1618431"/>
    <lineage>
        <taxon>Bacteria</taxon>
        <taxon>Candidatus Daviesiibacteriota</taxon>
    </lineage>
</organism>
<dbReference type="GO" id="GO:0003735">
    <property type="term" value="F:structural constituent of ribosome"/>
    <property type="evidence" value="ECO:0007669"/>
    <property type="project" value="InterPro"/>
</dbReference>
<dbReference type="PRINTS" id="PR00975">
    <property type="entry name" value="RIBOSOMALS19"/>
</dbReference>
<dbReference type="GO" id="GO:0015935">
    <property type="term" value="C:small ribosomal subunit"/>
    <property type="evidence" value="ECO:0007669"/>
    <property type="project" value="InterPro"/>
</dbReference>
<dbReference type="PANTHER" id="PTHR11880">
    <property type="entry name" value="RIBOSOMAL PROTEIN S19P FAMILY MEMBER"/>
    <property type="match status" value="1"/>
</dbReference>
<reference evidence="9 10" key="1">
    <citation type="journal article" date="2015" name="Nature">
        <title>rRNA introns, odd ribosomes, and small enigmatic genomes across a large radiation of phyla.</title>
        <authorList>
            <person name="Brown C.T."/>
            <person name="Hug L.A."/>
            <person name="Thomas B.C."/>
            <person name="Sharon I."/>
            <person name="Castelle C.J."/>
            <person name="Singh A."/>
            <person name="Wilkins M.J."/>
            <person name="Williams K.H."/>
            <person name="Banfield J.F."/>
        </authorList>
    </citation>
    <scope>NUCLEOTIDE SEQUENCE [LARGE SCALE GENOMIC DNA]</scope>
</reference>
<dbReference type="EMBL" id="LBYB01000004">
    <property type="protein sequence ID" value="KKR42125.1"/>
    <property type="molecule type" value="Genomic_DNA"/>
</dbReference>
<dbReference type="AlphaFoldDB" id="A0A0G0T4W7"/>
<dbReference type="InterPro" id="IPR023575">
    <property type="entry name" value="Ribosomal_uS19_SF"/>
</dbReference>
<evidence type="ECO:0000256" key="6">
    <source>
        <dbReference type="ARBA" id="ARBA00035163"/>
    </source>
</evidence>
<sequence length="94" mass="10475">MARSTKKGPYIDEKLMKKVQVQKAGGAKSPIKTWARNSQIPPEFVGHTFLVHQGKNFVTVFVTESMVGQRLGEFAPTRLFRGHGKVTEKSTSKT</sequence>
<dbReference type="Gene3D" id="3.30.860.10">
    <property type="entry name" value="30s Ribosomal Protein S19, Chain A"/>
    <property type="match status" value="1"/>
</dbReference>
<evidence type="ECO:0000256" key="8">
    <source>
        <dbReference type="RuleBase" id="RU003485"/>
    </source>
</evidence>
<dbReference type="GO" id="GO:0006412">
    <property type="term" value="P:translation"/>
    <property type="evidence" value="ECO:0007669"/>
    <property type="project" value="UniProtKB-UniRule"/>
</dbReference>
<dbReference type="InterPro" id="IPR005732">
    <property type="entry name" value="Ribosomal_uS19_bac-type"/>
</dbReference>
<evidence type="ECO:0000256" key="5">
    <source>
        <dbReference type="ARBA" id="ARBA00023274"/>
    </source>
</evidence>
<dbReference type="GO" id="GO:0019843">
    <property type="term" value="F:rRNA binding"/>
    <property type="evidence" value="ECO:0007669"/>
    <property type="project" value="UniProtKB-UniRule"/>
</dbReference>
<dbReference type="GO" id="GO:0000028">
    <property type="term" value="P:ribosomal small subunit assembly"/>
    <property type="evidence" value="ECO:0007669"/>
    <property type="project" value="TreeGrafter"/>
</dbReference>
<keyword evidence="2 7" id="KW-0699">rRNA-binding</keyword>
<gene>
    <name evidence="7" type="primary">rpsS</name>
    <name evidence="9" type="ORF">UT77_C0004G0109</name>
</gene>
<dbReference type="InterPro" id="IPR020934">
    <property type="entry name" value="Ribosomal_uS19_CS"/>
</dbReference>
<keyword evidence="3 7" id="KW-0694">RNA-binding</keyword>
<dbReference type="PROSITE" id="PS00323">
    <property type="entry name" value="RIBOSOMAL_S19"/>
    <property type="match status" value="1"/>
</dbReference>
<dbReference type="PANTHER" id="PTHR11880:SF8">
    <property type="entry name" value="SMALL RIBOSOMAL SUBUNIT PROTEIN US19M"/>
    <property type="match status" value="1"/>
</dbReference>
<evidence type="ECO:0000313" key="10">
    <source>
        <dbReference type="Proteomes" id="UP000034881"/>
    </source>
</evidence>
<evidence type="ECO:0000256" key="3">
    <source>
        <dbReference type="ARBA" id="ARBA00022884"/>
    </source>
</evidence>